<keyword evidence="3" id="KW-1185">Reference proteome</keyword>
<comment type="caution">
    <text evidence="2">The sequence shown here is derived from an EMBL/GenBank/DDBJ whole genome shotgun (WGS) entry which is preliminary data.</text>
</comment>
<dbReference type="EMBL" id="JAVLVU010000001">
    <property type="protein sequence ID" value="MDT3403927.1"/>
    <property type="molecule type" value="Genomic_DNA"/>
</dbReference>
<keyword evidence="1" id="KW-0472">Membrane</keyword>
<feature type="transmembrane region" description="Helical" evidence="1">
    <location>
        <begin position="35"/>
        <end position="55"/>
    </location>
</feature>
<reference evidence="3" key="1">
    <citation type="submission" date="2023-07" db="EMBL/GenBank/DDBJ databases">
        <title>Functional and genomic diversity of the sorghum phyllosphere microbiome.</title>
        <authorList>
            <person name="Shade A."/>
        </authorList>
    </citation>
    <scope>NUCLEOTIDE SEQUENCE [LARGE SCALE GENOMIC DNA]</scope>
    <source>
        <strain evidence="3">SORGH_AS_0422</strain>
    </source>
</reference>
<feature type="transmembrane region" description="Helical" evidence="1">
    <location>
        <begin position="12"/>
        <end position="29"/>
    </location>
</feature>
<protein>
    <recommendedName>
        <fullName evidence="4">Glycine zipper family protein</fullName>
    </recommendedName>
</protein>
<keyword evidence="1" id="KW-1133">Transmembrane helix</keyword>
<keyword evidence="1" id="KW-0812">Transmembrane</keyword>
<evidence type="ECO:0008006" key="4">
    <source>
        <dbReference type="Google" id="ProtNLM"/>
    </source>
</evidence>
<gene>
    <name evidence="2" type="ORF">QE417_002999</name>
</gene>
<proteinExistence type="predicted"/>
<accession>A0ABU3GY49</accession>
<dbReference type="RefSeq" id="WP_311951272.1">
    <property type="nucleotide sequence ID" value="NZ_JAVLVU010000001.1"/>
</dbReference>
<evidence type="ECO:0000256" key="1">
    <source>
        <dbReference type="SAM" id="Phobius"/>
    </source>
</evidence>
<evidence type="ECO:0000313" key="2">
    <source>
        <dbReference type="EMBL" id="MDT3403927.1"/>
    </source>
</evidence>
<sequence length="61" mass="6779">MSHHKEDKSYDQYYYIVALLAGLFVGLIVNRGAIYIPIGGVLGLLSAAVFIKFLVRGRHDV</sequence>
<dbReference type="Proteomes" id="UP001258315">
    <property type="component" value="Unassembled WGS sequence"/>
</dbReference>
<organism evidence="2 3">
    <name type="scientific">Mucilaginibacter terrae</name>
    <dbReference type="NCBI Taxonomy" id="1955052"/>
    <lineage>
        <taxon>Bacteria</taxon>
        <taxon>Pseudomonadati</taxon>
        <taxon>Bacteroidota</taxon>
        <taxon>Sphingobacteriia</taxon>
        <taxon>Sphingobacteriales</taxon>
        <taxon>Sphingobacteriaceae</taxon>
        <taxon>Mucilaginibacter</taxon>
    </lineage>
</organism>
<name>A0ABU3GY49_9SPHI</name>
<evidence type="ECO:0000313" key="3">
    <source>
        <dbReference type="Proteomes" id="UP001258315"/>
    </source>
</evidence>